<comment type="caution">
    <text evidence="2">The sequence shown here is derived from an EMBL/GenBank/DDBJ whole genome shotgun (WGS) entry which is preliminary data.</text>
</comment>
<proteinExistence type="predicted"/>
<organism evidence="2 3">
    <name type="scientific">Kytococcus schroeteri</name>
    <dbReference type="NCBI Taxonomy" id="138300"/>
    <lineage>
        <taxon>Bacteria</taxon>
        <taxon>Bacillati</taxon>
        <taxon>Actinomycetota</taxon>
        <taxon>Actinomycetes</taxon>
        <taxon>Micrococcales</taxon>
        <taxon>Kytococcaceae</taxon>
        <taxon>Kytococcus</taxon>
    </lineage>
</organism>
<keyword evidence="3" id="KW-1185">Reference proteome</keyword>
<evidence type="ECO:0008006" key="4">
    <source>
        <dbReference type="Google" id="ProtNLM"/>
    </source>
</evidence>
<dbReference type="AlphaFoldDB" id="A0A2I1PCX2"/>
<protein>
    <recommendedName>
        <fullName evidence="4">Sensor domain-containing protein</fullName>
    </recommendedName>
</protein>
<dbReference type="Proteomes" id="UP000234206">
    <property type="component" value="Unassembled WGS sequence"/>
</dbReference>
<feature type="chain" id="PRO_5014197677" description="Sensor domain-containing protein" evidence="1">
    <location>
        <begin position="22"/>
        <end position="210"/>
    </location>
</feature>
<dbReference type="PROSITE" id="PS51257">
    <property type="entry name" value="PROKAR_LIPOPROTEIN"/>
    <property type="match status" value="1"/>
</dbReference>
<feature type="signal peptide" evidence="1">
    <location>
        <begin position="1"/>
        <end position="21"/>
    </location>
</feature>
<gene>
    <name evidence="2" type="ORF">CYJ76_02705</name>
</gene>
<evidence type="ECO:0000313" key="3">
    <source>
        <dbReference type="Proteomes" id="UP000234206"/>
    </source>
</evidence>
<name>A0A2I1PCX2_9MICO</name>
<accession>A0A2I1PCX2</accession>
<reference evidence="2 3" key="1">
    <citation type="submission" date="2017-12" db="EMBL/GenBank/DDBJ databases">
        <title>Phylogenetic diversity of female urinary microbiome.</title>
        <authorList>
            <person name="Thomas-White K."/>
            <person name="Wolfe A.J."/>
        </authorList>
    </citation>
    <scope>NUCLEOTIDE SEQUENCE [LARGE SCALE GENOMIC DNA]</scope>
    <source>
        <strain evidence="2 3">UMB1298</strain>
    </source>
</reference>
<dbReference type="EMBL" id="PKIZ01000003">
    <property type="protein sequence ID" value="PKZ42479.1"/>
    <property type="molecule type" value="Genomic_DNA"/>
</dbReference>
<sequence length="210" mass="22168">MTSLRRPAAVLTALLTVPAVAACGGGPDALDDAAAEKALLSQDDFPLDGFTRGEVTTGVQKATDFDPSTLPDTDETCHKALEDFSAVKPEEYLSSSASARFEDGKDKSVDLQVSGTSKEPEKLIEITRALGECKEVKSSGGGVDLTTSFEEFENDDVRGVRVRSEAGGQTQEIWMGGRTAGDNVVYATATGVSEDDLAKVVNEQVSTIED</sequence>
<dbReference type="OrthoDB" id="5149721at2"/>
<dbReference type="RefSeq" id="WP_101849181.1">
    <property type="nucleotide sequence ID" value="NZ_PKIZ01000003.1"/>
</dbReference>
<keyword evidence="1" id="KW-0732">Signal</keyword>
<evidence type="ECO:0000313" key="2">
    <source>
        <dbReference type="EMBL" id="PKZ42479.1"/>
    </source>
</evidence>
<evidence type="ECO:0000256" key="1">
    <source>
        <dbReference type="SAM" id="SignalP"/>
    </source>
</evidence>